<keyword evidence="2 7" id="KW-0812">Transmembrane</keyword>
<feature type="transmembrane region" description="Helical" evidence="7">
    <location>
        <begin position="20"/>
        <end position="44"/>
    </location>
</feature>
<dbReference type="InterPro" id="IPR052337">
    <property type="entry name" value="SAT4-like"/>
</dbReference>
<dbReference type="PANTHER" id="PTHR33048">
    <property type="entry name" value="PTH11-LIKE INTEGRAL MEMBRANE PROTEIN (AFU_ORTHOLOGUE AFUA_5G11245)"/>
    <property type="match status" value="1"/>
</dbReference>
<feature type="transmembrane region" description="Helical" evidence="7">
    <location>
        <begin position="56"/>
        <end position="75"/>
    </location>
</feature>
<dbReference type="InterPro" id="IPR049326">
    <property type="entry name" value="Rhodopsin_dom_fungi"/>
</dbReference>
<evidence type="ECO:0000256" key="6">
    <source>
        <dbReference type="SAM" id="MobiDB-lite"/>
    </source>
</evidence>
<protein>
    <recommendedName>
        <fullName evidence="8">Rhodopsin domain-containing protein</fullName>
    </recommendedName>
</protein>
<evidence type="ECO:0000256" key="5">
    <source>
        <dbReference type="ARBA" id="ARBA00038359"/>
    </source>
</evidence>
<feature type="transmembrane region" description="Helical" evidence="7">
    <location>
        <begin position="101"/>
        <end position="125"/>
    </location>
</feature>
<feature type="transmembrane region" description="Helical" evidence="7">
    <location>
        <begin position="180"/>
        <end position="202"/>
    </location>
</feature>
<evidence type="ECO:0000313" key="9">
    <source>
        <dbReference type="EMBL" id="KAK3352234.1"/>
    </source>
</evidence>
<proteinExistence type="inferred from homology"/>
<evidence type="ECO:0000256" key="1">
    <source>
        <dbReference type="ARBA" id="ARBA00004141"/>
    </source>
</evidence>
<name>A0AAJ0HH00_9PEZI</name>
<keyword evidence="10" id="KW-1185">Reference proteome</keyword>
<evidence type="ECO:0000313" key="10">
    <source>
        <dbReference type="Proteomes" id="UP001275084"/>
    </source>
</evidence>
<reference evidence="9" key="2">
    <citation type="submission" date="2023-06" db="EMBL/GenBank/DDBJ databases">
        <authorList>
            <consortium name="Lawrence Berkeley National Laboratory"/>
            <person name="Haridas S."/>
            <person name="Hensen N."/>
            <person name="Bonometti L."/>
            <person name="Westerberg I."/>
            <person name="Brannstrom I.O."/>
            <person name="Guillou S."/>
            <person name="Cros-Aarteil S."/>
            <person name="Calhoun S."/>
            <person name="Kuo A."/>
            <person name="Mondo S."/>
            <person name="Pangilinan J."/>
            <person name="Riley R."/>
            <person name="Labutti K."/>
            <person name="Andreopoulos B."/>
            <person name="Lipzen A."/>
            <person name="Chen C."/>
            <person name="Yanf M."/>
            <person name="Daum C."/>
            <person name="Ng V."/>
            <person name="Clum A."/>
            <person name="Steindorff A."/>
            <person name="Ohm R."/>
            <person name="Martin F."/>
            <person name="Silar P."/>
            <person name="Natvig D."/>
            <person name="Lalanne C."/>
            <person name="Gautier V."/>
            <person name="Ament-Velasquez S.L."/>
            <person name="Kruys A."/>
            <person name="Hutchinson M.I."/>
            <person name="Powell A.J."/>
            <person name="Barry K."/>
            <person name="Miller A.N."/>
            <person name="Grigoriev I.V."/>
            <person name="Debuchy R."/>
            <person name="Gladieux P."/>
            <person name="Thoren M.H."/>
            <person name="Johannesson H."/>
        </authorList>
    </citation>
    <scope>NUCLEOTIDE SEQUENCE</scope>
    <source>
        <strain evidence="9">CBS 955.72</strain>
    </source>
</reference>
<feature type="transmembrane region" description="Helical" evidence="7">
    <location>
        <begin position="214"/>
        <end position="236"/>
    </location>
</feature>
<dbReference type="Proteomes" id="UP001275084">
    <property type="component" value="Unassembled WGS sequence"/>
</dbReference>
<dbReference type="GO" id="GO:0016020">
    <property type="term" value="C:membrane"/>
    <property type="evidence" value="ECO:0007669"/>
    <property type="project" value="UniProtKB-SubCell"/>
</dbReference>
<evidence type="ECO:0000256" key="4">
    <source>
        <dbReference type="ARBA" id="ARBA00023136"/>
    </source>
</evidence>
<dbReference type="Pfam" id="PF20684">
    <property type="entry name" value="Fung_rhodopsin"/>
    <property type="match status" value="1"/>
</dbReference>
<evidence type="ECO:0000256" key="2">
    <source>
        <dbReference type="ARBA" id="ARBA00022692"/>
    </source>
</evidence>
<evidence type="ECO:0000259" key="8">
    <source>
        <dbReference type="Pfam" id="PF20684"/>
    </source>
</evidence>
<dbReference type="PANTHER" id="PTHR33048:SF47">
    <property type="entry name" value="INTEGRAL MEMBRANE PROTEIN-RELATED"/>
    <property type="match status" value="1"/>
</dbReference>
<evidence type="ECO:0000256" key="7">
    <source>
        <dbReference type="SAM" id="Phobius"/>
    </source>
</evidence>
<feature type="compositionally biased region" description="Gly residues" evidence="6">
    <location>
        <begin position="341"/>
        <end position="353"/>
    </location>
</feature>
<comment type="subcellular location">
    <subcellularLocation>
        <location evidence="1">Membrane</location>
        <topology evidence="1">Multi-pass membrane protein</topology>
    </subcellularLocation>
</comment>
<dbReference type="EMBL" id="JAUIQD010000004">
    <property type="protein sequence ID" value="KAK3352234.1"/>
    <property type="molecule type" value="Genomic_DNA"/>
</dbReference>
<feature type="domain" description="Rhodopsin" evidence="8">
    <location>
        <begin position="41"/>
        <end position="281"/>
    </location>
</feature>
<gene>
    <name evidence="9" type="ORF">B0T25DRAFT_180132</name>
</gene>
<reference evidence="9" key="1">
    <citation type="journal article" date="2023" name="Mol. Phylogenet. Evol.">
        <title>Genome-scale phylogeny and comparative genomics of the fungal order Sordariales.</title>
        <authorList>
            <person name="Hensen N."/>
            <person name="Bonometti L."/>
            <person name="Westerberg I."/>
            <person name="Brannstrom I.O."/>
            <person name="Guillou S."/>
            <person name="Cros-Aarteil S."/>
            <person name="Calhoun S."/>
            <person name="Haridas S."/>
            <person name="Kuo A."/>
            <person name="Mondo S."/>
            <person name="Pangilinan J."/>
            <person name="Riley R."/>
            <person name="LaButti K."/>
            <person name="Andreopoulos B."/>
            <person name="Lipzen A."/>
            <person name="Chen C."/>
            <person name="Yan M."/>
            <person name="Daum C."/>
            <person name="Ng V."/>
            <person name="Clum A."/>
            <person name="Steindorff A."/>
            <person name="Ohm R.A."/>
            <person name="Martin F."/>
            <person name="Silar P."/>
            <person name="Natvig D.O."/>
            <person name="Lalanne C."/>
            <person name="Gautier V."/>
            <person name="Ament-Velasquez S.L."/>
            <person name="Kruys A."/>
            <person name="Hutchinson M.I."/>
            <person name="Powell A.J."/>
            <person name="Barry K."/>
            <person name="Miller A.N."/>
            <person name="Grigoriev I.V."/>
            <person name="Debuchy R."/>
            <person name="Gladieux P."/>
            <person name="Hiltunen Thoren M."/>
            <person name="Johannesson H."/>
        </authorList>
    </citation>
    <scope>NUCLEOTIDE SEQUENCE</scope>
    <source>
        <strain evidence="9">CBS 955.72</strain>
    </source>
</reference>
<feature type="region of interest" description="Disordered" evidence="6">
    <location>
        <begin position="296"/>
        <end position="353"/>
    </location>
</feature>
<evidence type="ECO:0000256" key="3">
    <source>
        <dbReference type="ARBA" id="ARBA00022989"/>
    </source>
</evidence>
<accession>A0AAJ0HH00</accession>
<feature type="transmembrane region" description="Helical" evidence="7">
    <location>
        <begin position="137"/>
        <end position="160"/>
    </location>
</feature>
<feature type="transmembrane region" description="Helical" evidence="7">
    <location>
        <begin position="256"/>
        <end position="275"/>
    </location>
</feature>
<keyword evidence="4 7" id="KW-0472">Membrane</keyword>
<keyword evidence="3 7" id="KW-1133">Transmembrane helix</keyword>
<sequence>MSSLPLPPPPTPPGIEVPNAGSNIAAAAFTTWAIAVVFVALRLYTRLRIVRVVGPADYCIVFSLIFAAGLAGSLLKETQYGMGKHIGDINVPAEFPIMLEAWWFSLLCYTLSLALSKTSICLLYLTIFTLEWARRACYVLLSIIIISNLWATASVLTYTVPLQSTWDITVPASYTTSQEVWWAITGFAIGTDLLIFLLPIPIVLPLKLPRRQKAVVVGIFAIGFFICFVSLARLVILVQEKGAPDPDFTWNGTSLTYWTILEINTPIVVACIMTLKPLVSKFFPGLLEARRSEVAGESEASSGPPLTIGSKPSRNPLVVREGEEWMEIPDPDGRDVEAGQGEKGVGGGREVVG</sequence>
<dbReference type="AlphaFoldDB" id="A0AAJ0HH00"/>
<comment type="similarity">
    <text evidence="5">Belongs to the SAT4 family.</text>
</comment>
<organism evidence="9 10">
    <name type="scientific">Lasiosphaeria hispida</name>
    <dbReference type="NCBI Taxonomy" id="260671"/>
    <lineage>
        <taxon>Eukaryota</taxon>
        <taxon>Fungi</taxon>
        <taxon>Dikarya</taxon>
        <taxon>Ascomycota</taxon>
        <taxon>Pezizomycotina</taxon>
        <taxon>Sordariomycetes</taxon>
        <taxon>Sordariomycetidae</taxon>
        <taxon>Sordariales</taxon>
        <taxon>Lasiosphaeriaceae</taxon>
        <taxon>Lasiosphaeria</taxon>
    </lineage>
</organism>
<comment type="caution">
    <text evidence="9">The sequence shown here is derived from an EMBL/GenBank/DDBJ whole genome shotgun (WGS) entry which is preliminary data.</text>
</comment>